<feature type="compositionally biased region" description="Basic and acidic residues" evidence="1">
    <location>
        <begin position="68"/>
        <end position="78"/>
    </location>
</feature>
<dbReference type="Proteomes" id="UP001628193">
    <property type="component" value="Unassembled WGS sequence"/>
</dbReference>
<accession>A0ABQ0CCI3</accession>
<evidence type="ECO:0008006" key="4">
    <source>
        <dbReference type="Google" id="ProtNLM"/>
    </source>
</evidence>
<protein>
    <recommendedName>
        <fullName evidence="4">HEAT repeat domain-containing protein</fullName>
    </recommendedName>
</protein>
<dbReference type="RefSeq" id="WP_420906312.1">
    <property type="nucleotide sequence ID" value="NZ_BAAFGK010000005.1"/>
</dbReference>
<evidence type="ECO:0000313" key="3">
    <source>
        <dbReference type="Proteomes" id="UP001628193"/>
    </source>
</evidence>
<dbReference type="EMBL" id="BAAFGK010000005">
    <property type="protein sequence ID" value="GAB0058592.1"/>
    <property type="molecule type" value="Genomic_DNA"/>
</dbReference>
<feature type="region of interest" description="Disordered" evidence="1">
    <location>
        <begin position="34"/>
        <end position="81"/>
    </location>
</feature>
<gene>
    <name evidence="2" type="ORF">SIID45300_02943</name>
</gene>
<proteinExistence type="predicted"/>
<reference evidence="2 3" key="2">
    <citation type="submission" date="2024-09" db="EMBL/GenBank/DDBJ databases">
        <title>Draft genome sequence of Candidatus Magnetaquicoccaceae bacterium FCR-1.</title>
        <authorList>
            <person name="Shimoshige H."/>
            <person name="Shimamura S."/>
            <person name="Taoka A."/>
            <person name="Kobayashi H."/>
            <person name="Maekawa T."/>
        </authorList>
    </citation>
    <scope>NUCLEOTIDE SEQUENCE [LARGE SCALE GENOMIC DNA]</scope>
    <source>
        <strain evidence="2 3">FCR-1</strain>
    </source>
</reference>
<name>A0ABQ0CCI3_9PROT</name>
<reference evidence="2 3" key="1">
    <citation type="submission" date="2024-05" db="EMBL/GenBank/DDBJ databases">
        <authorList>
            <consortium name="Candidatus Magnetaquicoccaceae bacterium FCR-1 genome sequencing consortium"/>
            <person name="Shimoshige H."/>
            <person name="Shimamura S."/>
            <person name="Taoka A."/>
            <person name="Kobayashi H."/>
            <person name="Maekawa T."/>
        </authorList>
    </citation>
    <scope>NUCLEOTIDE SEQUENCE [LARGE SCALE GENOMIC DNA]</scope>
    <source>
        <strain evidence="2 3">FCR-1</strain>
    </source>
</reference>
<keyword evidence="3" id="KW-1185">Reference proteome</keyword>
<organism evidence="2 3">
    <name type="scientific">Candidatus Magnetaquiglobus chichijimensis</name>
    <dbReference type="NCBI Taxonomy" id="3141448"/>
    <lineage>
        <taxon>Bacteria</taxon>
        <taxon>Pseudomonadati</taxon>
        <taxon>Pseudomonadota</taxon>
        <taxon>Magnetococcia</taxon>
        <taxon>Magnetococcales</taxon>
        <taxon>Candidatus Magnetaquicoccaceae</taxon>
        <taxon>Candidatus Magnetaquiglobus</taxon>
    </lineage>
</organism>
<feature type="compositionally biased region" description="Gly residues" evidence="1">
    <location>
        <begin position="50"/>
        <end position="60"/>
    </location>
</feature>
<evidence type="ECO:0000256" key="1">
    <source>
        <dbReference type="SAM" id="MobiDB-lite"/>
    </source>
</evidence>
<sequence>MAGRDIYTQEQLDKIRDILKDALGDKAPQALDNLATRFVPAQDFPEEPGKGGAGRKGGGASSSSGSSYEHHEEKKSNVDVEGVIQEGKLKKMIEVLGKLQDDPAQVRTMIAEILRHPEVKAFHMVDAMSRVTGDIELVNALAHGIVSHKGVNPLIDGLRHATISPEAMKSLAMGIAEQGTINHVIRAIATAPPDQPDAEIIWAMEVMGRGTMEQMLEAIKLMANESPGTTILATGIVNRKEVAIEPLVRSLTATKGNAKATAILAVALTKIADTAALVTLLEKYVTDDTDAGEILTAKLVQRSLEEKDKTKPKMMARAARMMRADSMAGKILAWGLVQEGDPIQMEGAFMRINHVSGKQMLACGIAKKLGSMKALRLLGGDYFKLSKMQAVADAATREAKQRYEWVIYTLLGELPPSQKPAMSAREALAKGL</sequence>
<comment type="caution">
    <text evidence="2">The sequence shown here is derived from an EMBL/GenBank/DDBJ whole genome shotgun (WGS) entry which is preliminary data.</text>
</comment>
<evidence type="ECO:0000313" key="2">
    <source>
        <dbReference type="EMBL" id="GAB0058592.1"/>
    </source>
</evidence>